<evidence type="ECO:0000256" key="6">
    <source>
        <dbReference type="ARBA" id="ARBA00023125"/>
    </source>
</evidence>
<name>A0ABM0NHV3_PRUMU</name>
<reference evidence="12" key="1">
    <citation type="journal article" date="2012" name="Nat. Commun.">
        <title>The genome of Prunus mume.</title>
        <authorList>
            <person name="Zhang Q."/>
            <person name="Chen W."/>
            <person name="Sun L."/>
            <person name="Zhao F."/>
            <person name="Huang B."/>
            <person name="Yang W."/>
            <person name="Tao Y."/>
            <person name="Wang J."/>
            <person name="Yuan Z."/>
            <person name="Fan G."/>
            <person name="Xing Z."/>
            <person name="Han C."/>
            <person name="Pan H."/>
            <person name="Zhong X."/>
            <person name="Shi W."/>
            <person name="Liang X."/>
            <person name="Du D."/>
            <person name="Sun F."/>
            <person name="Xu Z."/>
            <person name="Hao R."/>
            <person name="Lv T."/>
            <person name="Lv Y."/>
            <person name="Zheng Z."/>
            <person name="Sun M."/>
            <person name="Luo L."/>
            <person name="Cai M."/>
            <person name="Gao Y."/>
            <person name="Wang J."/>
            <person name="Yin Y."/>
            <person name="Xu X."/>
            <person name="Cheng T."/>
            <person name="Wang J."/>
        </authorList>
    </citation>
    <scope>NUCLEOTIDE SEQUENCE [LARGE SCALE GENOMIC DNA]</scope>
</reference>
<evidence type="ECO:0000313" key="13">
    <source>
        <dbReference type="RefSeq" id="XP_008225024.1"/>
    </source>
</evidence>
<dbReference type="Proteomes" id="UP000694861">
    <property type="component" value="Linkage group LG3"/>
</dbReference>
<evidence type="ECO:0000256" key="3">
    <source>
        <dbReference type="ARBA" id="ARBA00022664"/>
    </source>
</evidence>
<dbReference type="SMART" id="SM00717">
    <property type="entry name" value="SANT"/>
    <property type="match status" value="2"/>
</dbReference>
<evidence type="ECO:0000256" key="8">
    <source>
        <dbReference type="ARBA" id="ARBA00023242"/>
    </source>
</evidence>
<feature type="domain" description="HTH myb-type" evidence="11">
    <location>
        <begin position="1"/>
        <end position="56"/>
    </location>
</feature>
<keyword evidence="12" id="KW-1185">Reference proteome</keyword>
<dbReference type="GeneID" id="103324708"/>
<dbReference type="SUPFAM" id="SSF46689">
    <property type="entry name" value="Homeodomain-like"/>
    <property type="match status" value="1"/>
</dbReference>
<protein>
    <submittedName>
        <fullName evidence="13">Pre-mRNA-splicing factor cef1-like</fullName>
    </submittedName>
</protein>
<reference evidence="13" key="2">
    <citation type="submission" date="2025-08" db="UniProtKB">
        <authorList>
            <consortium name="RefSeq"/>
        </authorList>
    </citation>
    <scope>IDENTIFICATION</scope>
</reference>
<feature type="compositionally biased region" description="Polar residues" evidence="9">
    <location>
        <begin position="129"/>
        <end position="143"/>
    </location>
</feature>
<proteinExistence type="inferred from homology"/>
<organism evidence="12 13">
    <name type="scientific">Prunus mume</name>
    <name type="common">Japanese apricot</name>
    <name type="synonym">Armeniaca mume</name>
    <dbReference type="NCBI Taxonomy" id="102107"/>
    <lineage>
        <taxon>Eukaryota</taxon>
        <taxon>Viridiplantae</taxon>
        <taxon>Streptophyta</taxon>
        <taxon>Embryophyta</taxon>
        <taxon>Tracheophyta</taxon>
        <taxon>Spermatophyta</taxon>
        <taxon>Magnoliopsida</taxon>
        <taxon>eudicotyledons</taxon>
        <taxon>Gunneridae</taxon>
        <taxon>Pentapetalae</taxon>
        <taxon>rosids</taxon>
        <taxon>fabids</taxon>
        <taxon>Rosales</taxon>
        <taxon>Rosaceae</taxon>
        <taxon>Amygdaloideae</taxon>
        <taxon>Amygdaleae</taxon>
        <taxon>Prunus</taxon>
    </lineage>
</organism>
<evidence type="ECO:0000256" key="5">
    <source>
        <dbReference type="ARBA" id="ARBA00022737"/>
    </source>
</evidence>
<dbReference type="PROSITE" id="PS50090">
    <property type="entry name" value="MYB_LIKE"/>
    <property type="match status" value="2"/>
</dbReference>
<dbReference type="InterPro" id="IPR001005">
    <property type="entry name" value="SANT/Myb"/>
</dbReference>
<dbReference type="InterPro" id="IPR017930">
    <property type="entry name" value="Myb_dom"/>
</dbReference>
<evidence type="ECO:0000256" key="4">
    <source>
        <dbReference type="ARBA" id="ARBA00022728"/>
    </source>
</evidence>
<feature type="domain" description="Myb-like" evidence="10">
    <location>
        <begin position="53"/>
        <end position="104"/>
    </location>
</feature>
<dbReference type="CDD" id="cd00167">
    <property type="entry name" value="SANT"/>
    <property type="match status" value="1"/>
</dbReference>
<keyword evidence="6" id="KW-0238">DNA-binding</keyword>
<gene>
    <name evidence="13" type="primary">LOC103324708</name>
</gene>
<dbReference type="InterPro" id="IPR047242">
    <property type="entry name" value="CDC5L/Cef1"/>
</dbReference>
<evidence type="ECO:0000259" key="11">
    <source>
        <dbReference type="PROSITE" id="PS51294"/>
    </source>
</evidence>
<dbReference type="RefSeq" id="XP_008225024.1">
    <property type="nucleotide sequence ID" value="XM_008226802.1"/>
</dbReference>
<dbReference type="PANTHER" id="PTHR45885:SF1">
    <property type="entry name" value="CELL DIVISION CYCLE 5-LIKE PROTEIN"/>
    <property type="match status" value="1"/>
</dbReference>
<evidence type="ECO:0000256" key="2">
    <source>
        <dbReference type="ARBA" id="ARBA00010506"/>
    </source>
</evidence>
<evidence type="ECO:0000256" key="7">
    <source>
        <dbReference type="ARBA" id="ARBA00023187"/>
    </source>
</evidence>
<dbReference type="Pfam" id="PF00249">
    <property type="entry name" value="Myb_DNA-binding"/>
    <property type="match status" value="2"/>
</dbReference>
<evidence type="ECO:0000256" key="9">
    <source>
        <dbReference type="SAM" id="MobiDB-lite"/>
    </source>
</evidence>
<keyword evidence="8" id="KW-0539">Nucleus</keyword>
<dbReference type="PROSITE" id="PS51294">
    <property type="entry name" value="HTH_MYB"/>
    <property type="match status" value="1"/>
</dbReference>
<dbReference type="Gene3D" id="1.10.10.60">
    <property type="entry name" value="Homeodomain-like"/>
    <property type="match status" value="2"/>
</dbReference>
<evidence type="ECO:0000259" key="10">
    <source>
        <dbReference type="PROSITE" id="PS50090"/>
    </source>
</evidence>
<feature type="region of interest" description="Disordered" evidence="9">
    <location>
        <begin position="107"/>
        <end position="207"/>
    </location>
</feature>
<comment type="similarity">
    <text evidence="2">Belongs to the CEF1 family.</text>
</comment>
<dbReference type="InterPro" id="IPR009057">
    <property type="entry name" value="Homeodomain-like_sf"/>
</dbReference>
<evidence type="ECO:0000313" key="12">
    <source>
        <dbReference type="Proteomes" id="UP000694861"/>
    </source>
</evidence>
<comment type="subcellular location">
    <subcellularLocation>
        <location evidence="1">Nucleus</location>
    </subcellularLocation>
</comment>
<feature type="compositionally biased region" description="Basic and acidic residues" evidence="9">
    <location>
        <begin position="147"/>
        <end position="207"/>
    </location>
</feature>
<sequence>MKKISARPWTVGEDRDLIEAVERYGTHRWEAVARFLGTRTGRECQNRWVAWLHPQIRTDEWSQVEDAKLRQLSTLLPAQWQTIADMFNGSRTATSCQLRHSFLLENPQKISNQEGSSTLTKKPGPPRRISSQEGSSSFTQKTGPPQEEDKTPAVKEEEKTPALKEKEKTPALKEEEKTPALKEEEKTPALKEEEKTPALKEEENSQS</sequence>
<dbReference type="Pfam" id="PF12815">
    <property type="entry name" value="CTD"/>
    <property type="match status" value="1"/>
</dbReference>
<keyword evidence="7" id="KW-0508">mRNA splicing</keyword>
<accession>A0ABM0NHV3</accession>
<keyword evidence="3" id="KW-0507">mRNA processing</keyword>
<keyword evidence="5" id="KW-0677">Repeat</keyword>
<evidence type="ECO:0000256" key="1">
    <source>
        <dbReference type="ARBA" id="ARBA00004123"/>
    </source>
</evidence>
<keyword evidence="4" id="KW-0747">Spliceosome</keyword>
<feature type="domain" description="Myb-like" evidence="10">
    <location>
        <begin position="1"/>
        <end position="52"/>
    </location>
</feature>
<dbReference type="PANTHER" id="PTHR45885">
    <property type="entry name" value="CELL DIVISION CYCLE 5-LIKE PROTEIN"/>
    <property type="match status" value="1"/>
</dbReference>
<feature type="compositionally biased region" description="Polar residues" evidence="9">
    <location>
        <begin position="108"/>
        <end position="120"/>
    </location>
</feature>